<dbReference type="GO" id="GO:0006629">
    <property type="term" value="P:lipid metabolic process"/>
    <property type="evidence" value="ECO:0007669"/>
    <property type="project" value="InterPro"/>
</dbReference>
<dbReference type="Pfam" id="PF01764">
    <property type="entry name" value="Lipase_3"/>
    <property type="match status" value="1"/>
</dbReference>
<dbReference type="GO" id="GO:0034314">
    <property type="term" value="P:Arp2/3 complex-mediated actin nucleation"/>
    <property type="evidence" value="ECO:0007669"/>
    <property type="project" value="InterPro"/>
</dbReference>
<evidence type="ECO:0000256" key="9">
    <source>
        <dbReference type="ARBA" id="ARBA00041789"/>
    </source>
</evidence>
<evidence type="ECO:0000256" key="10">
    <source>
        <dbReference type="PROSITE-ProRule" id="PRU00221"/>
    </source>
</evidence>
<organism evidence="12 13">
    <name type="scientific">Penicillium olsonii</name>
    <dbReference type="NCBI Taxonomy" id="99116"/>
    <lineage>
        <taxon>Eukaryota</taxon>
        <taxon>Fungi</taxon>
        <taxon>Dikarya</taxon>
        <taxon>Ascomycota</taxon>
        <taxon>Pezizomycotina</taxon>
        <taxon>Eurotiomycetes</taxon>
        <taxon>Eurotiomycetidae</taxon>
        <taxon>Eurotiales</taxon>
        <taxon>Aspergillaceae</taxon>
        <taxon>Penicillium</taxon>
    </lineage>
</organism>
<dbReference type="InterPro" id="IPR015943">
    <property type="entry name" value="WD40/YVTN_repeat-like_dom_sf"/>
</dbReference>
<evidence type="ECO:0000256" key="5">
    <source>
        <dbReference type="ARBA" id="ARBA00022737"/>
    </source>
</evidence>
<keyword evidence="3" id="KW-0963">Cytoplasm</keyword>
<dbReference type="GO" id="GO:0072330">
    <property type="term" value="P:monocarboxylic acid biosynthetic process"/>
    <property type="evidence" value="ECO:0007669"/>
    <property type="project" value="UniProtKB-ARBA"/>
</dbReference>
<keyword evidence="4 10" id="KW-0853">WD repeat</keyword>
<dbReference type="Gene3D" id="3.40.50.1820">
    <property type="entry name" value="alpha/beta hydrolase"/>
    <property type="match status" value="1"/>
</dbReference>
<feature type="domain" description="Fungal lipase-type" evidence="11">
    <location>
        <begin position="490"/>
        <end position="643"/>
    </location>
</feature>
<dbReference type="EMBL" id="CAJVOS010000038">
    <property type="protein sequence ID" value="CAG8168188.1"/>
    <property type="molecule type" value="Genomic_DNA"/>
</dbReference>
<dbReference type="SUPFAM" id="SSF53474">
    <property type="entry name" value="alpha/beta-Hydrolases"/>
    <property type="match status" value="1"/>
</dbReference>
<dbReference type="Pfam" id="PF00400">
    <property type="entry name" value="WD40"/>
    <property type="match status" value="2"/>
</dbReference>
<dbReference type="PROSITE" id="PS50082">
    <property type="entry name" value="WD_REPEATS_2"/>
    <property type="match status" value="1"/>
</dbReference>
<evidence type="ECO:0000256" key="3">
    <source>
        <dbReference type="ARBA" id="ARBA00022490"/>
    </source>
</evidence>
<evidence type="ECO:0000256" key="8">
    <source>
        <dbReference type="ARBA" id="ARBA00041244"/>
    </source>
</evidence>
<evidence type="ECO:0000313" key="13">
    <source>
        <dbReference type="Proteomes" id="UP001153618"/>
    </source>
</evidence>
<comment type="similarity">
    <text evidence="2">Belongs to the WD repeat ARPC1 family.</text>
</comment>
<keyword evidence="6" id="KW-0009">Actin-binding</keyword>
<dbReference type="InterPro" id="IPR001680">
    <property type="entry name" value="WD40_rpt"/>
</dbReference>
<comment type="caution">
    <text evidence="12">The sequence shown here is derived from an EMBL/GenBank/DDBJ whole genome shotgun (WGS) entry which is preliminary data.</text>
</comment>
<comment type="subcellular location">
    <subcellularLocation>
        <location evidence="1">Cytoplasm</location>
        <location evidence="1">Cytoskeleton</location>
    </subcellularLocation>
</comment>
<protein>
    <recommendedName>
        <fullName evidence="8">Arp2/3 complex 41 kDa subunit</fullName>
    </recommendedName>
    <alternativeName>
        <fullName evidence="9">p41-ARC</fullName>
    </alternativeName>
</protein>
<name>A0A9W4MYG2_PENOL</name>
<evidence type="ECO:0000313" key="12">
    <source>
        <dbReference type="EMBL" id="CAG8168188.1"/>
    </source>
</evidence>
<evidence type="ECO:0000256" key="2">
    <source>
        <dbReference type="ARBA" id="ARBA00006260"/>
    </source>
</evidence>
<keyword evidence="7" id="KW-0206">Cytoskeleton</keyword>
<dbReference type="PANTHER" id="PTHR10709:SF2">
    <property type="entry name" value="ACTIN-RELATED PROTEIN 2_3 COMPLEX SUBUNIT"/>
    <property type="match status" value="1"/>
</dbReference>
<proteinExistence type="inferred from homology"/>
<dbReference type="Gene3D" id="2.130.10.10">
    <property type="entry name" value="YVTN repeat-like/Quinoprotein amine dehydrogenase"/>
    <property type="match status" value="1"/>
</dbReference>
<accession>A0A9W4MYG2</accession>
<dbReference type="Proteomes" id="UP001153618">
    <property type="component" value="Unassembled WGS sequence"/>
</dbReference>
<evidence type="ECO:0000256" key="6">
    <source>
        <dbReference type="ARBA" id="ARBA00023203"/>
    </source>
</evidence>
<dbReference type="SMART" id="SM00320">
    <property type="entry name" value="WD40"/>
    <property type="match status" value="4"/>
</dbReference>
<dbReference type="InterPro" id="IPR036322">
    <property type="entry name" value="WD40_repeat_dom_sf"/>
</dbReference>
<reference evidence="12" key="1">
    <citation type="submission" date="2021-07" db="EMBL/GenBank/DDBJ databases">
        <authorList>
            <person name="Branca A.L. A."/>
        </authorList>
    </citation>
    <scope>NUCLEOTIDE SEQUENCE</scope>
</reference>
<dbReference type="GO" id="GO:0017000">
    <property type="term" value="P:antibiotic biosynthetic process"/>
    <property type="evidence" value="ECO:0007669"/>
    <property type="project" value="UniProtKB-ARBA"/>
</dbReference>
<keyword evidence="5" id="KW-0677">Repeat</keyword>
<dbReference type="OrthoDB" id="406844at2759"/>
<gene>
    <name evidence="12" type="ORF">POLS_LOCUS6585</name>
</gene>
<dbReference type="InterPro" id="IPR017383">
    <property type="entry name" value="ARPC1"/>
</dbReference>
<dbReference type="InterPro" id="IPR002921">
    <property type="entry name" value="Fungal_lipase-type"/>
</dbReference>
<evidence type="ECO:0000256" key="1">
    <source>
        <dbReference type="ARBA" id="ARBA00004245"/>
    </source>
</evidence>
<dbReference type="InterPro" id="IPR029058">
    <property type="entry name" value="AB_hydrolase_fold"/>
</dbReference>
<evidence type="ECO:0000259" key="11">
    <source>
        <dbReference type="Pfam" id="PF01764"/>
    </source>
</evidence>
<dbReference type="SUPFAM" id="SSF50978">
    <property type="entry name" value="WD40 repeat-like"/>
    <property type="match status" value="1"/>
</dbReference>
<feature type="repeat" description="WD" evidence="10">
    <location>
        <begin position="50"/>
        <end position="82"/>
    </location>
</feature>
<dbReference type="PANTHER" id="PTHR10709">
    <property type="entry name" value="ACTIN-RELATED PROTEIN 2/3 COMPLEX SUBUNIT 1"/>
    <property type="match status" value="1"/>
</dbReference>
<dbReference type="GO" id="GO:0005885">
    <property type="term" value="C:Arp2/3 protein complex"/>
    <property type="evidence" value="ECO:0007669"/>
    <property type="project" value="InterPro"/>
</dbReference>
<evidence type="ECO:0000256" key="7">
    <source>
        <dbReference type="ARBA" id="ARBA00023212"/>
    </source>
</evidence>
<dbReference type="CDD" id="cd00519">
    <property type="entry name" value="Lipase_3"/>
    <property type="match status" value="1"/>
</dbReference>
<dbReference type="FunFam" id="2.130.10.10:FF:000220">
    <property type="entry name" value="Actin-related protein 2/3 complex subunit"/>
    <property type="match status" value="1"/>
</dbReference>
<dbReference type="PROSITE" id="PS50294">
    <property type="entry name" value="WD_REPEATS_REGION"/>
    <property type="match status" value="1"/>
</dbReference>
<dbReference type="GO" id="GO:0051015">
    <property type="term" value="F:actin filament binding"/>
    <property type="evidence" value="ECO:0007669"/>
    <property type="project" value="TreeGrafter"/>
</dbReference>
<dbReference type="AlphaFoldDB" id="A0A9W4MYG2"/>
<sequence length="781" mass="86664">MSTPQVHHLFHAPIADHSFSTDKQTLAVARENNVELYQQSGNKFALSDELKGHEKTVTSVDIAPNSGHIVTCSQDRNAYVWEKTPSGWKPTLVLLRINRAATFVRWSPSEQKFAVGSGARVIAVCYFEEENDWWISKHLKKPIRSTITTLAWHPNSVLLAAGSTDSHARVFSSFIKGIDTRPEPSAWGERLPFNTICGEFLNDTAGWIQGVAFSPSGNSLAFTGHDSSVTVVYPSAPEQPPRAMLNISTRLLPLNSLIWNGETEIIAAGHDCEPFRFRGDENGWQLVGSLEKKAGDAGGAREESALNMFRQMDLKGQASADTKLKSTHQNTVNTVRVHEEANGAVSSFSRQPRIFQDWPRITRLSPSLHLAGLSLFFKYGLHPLDTICTAMNRILLIPILLYLCLVGVIARGEASTHVPRDVFDSLEELSRLVDISYCVGTTGVRQPFQCLSRCDDFPDFELITTWNTGILLSDSCGYIALSHSTKRILIAFRGTYSITNTIIDLSAYPQAYIPYQGEPDAPGPKCANCTVHAGFMNSWLNTRITVLPRVSEALQKYPDYEVTLVGHSLGGAVAALAGLEMRLKGWDPLVTTFGEPMVGNEDFVRFFDEQFGFGDAVGIPPMKGRRLRRVTHINDPVPLLPLWEWGYRAHAGEIFISRSELPPTLEDVHLCVGDNDPRCITGFGGPAPLLELYRNKQSFASTSRDGCSHVESGSSEDQLVLRGHGDRDVSGCEKRVADGLSALRWDWSLIPERYRLWELFYAHRDYFWRIGLCVPGGDPTG</sequence>
<evidence type="ECO:0000256" key="4">
    <source>
        <dbReference type="ARBA" id="ARBA00022574"/>
    </source>
</evidence>
<keyword evidence="13" id="KW-1185">Reference proteome</keyword>